<proteinExistence type="predicted"/>
<dbReference type="Proteomes" id="UP001153331">
    <property type="component" value="Unassembled WGS sequence"/>
</dbReference>
<accession>A0ACC2IS74</accession>
<keyword evidence="2" id="KW-1185">Reference proteome</keyword>
<gene>
    <name evidence="1" type="ORF">OPT61_g881</name>
</gene>
<comment type="caution">
    <text evidence="1">The sequence shown here is derived from an EMBL/GenBank/DDBJ whole genome shotgun (WGS) entry which is preliminary data.</text>
</comment>
<organism evidence="1 2">
    <name type="scientific">Boeremia exigua</name>
    <dbReference type="NCBI Taxonomy" id="749465"/>
    <lineage>
        <taxon>Eukaryota</taxon>
        <taxon>Fungi</taxon>
        <taxon>Dikarya</taxon>
        <taxon>Ascomycota</taxon>
        <taxon>Pezizomycotina</taxon>
        <taxon>Dothideomycetes</taxon>
        <taxon>Pleosporomycetidae</taxon>
        <taxon>Pleosporales</taxon>
        <taxon>Pleosporineae</taxon>
        <taxon>Didymellaceae</taxon>
        <taxon>Boeremia</taxon>
    </lineage>
</organism>
<sequence length="1066" mass="121331">MSIPTAVDGCGRDFLGLASSLKPPSNFSDQLPVGLIMDEFDRFKLWAGNIAAHRKGRRSLENRLRDAAQLKADTLSQLGFFLTKTALAIVKGEVTPWDELEFSDSGSETSTLEGSGSELQGDTELKQLYGNAKTAVTSLMRISIAIREPAQSKQSRSIDKSHYERPDMQHVENKFPASPLYLCERLGLAITSRRQYLTYREEHHDKLTKGIEKLGLEAARTEFTTNSTEATNLQRTDSLNIMDKMEDTASMTSLATSANATLRAPTLPKEAREKEHYNCPYCYSLVNIHSITEWKRHVYQDLHPYCCTFEDCTTADRLYDSRHAWFAHELEAHRSIFRCVEDCSKTYSTEAEFEAHIKSKHDDLAAPDIYSAIKRTSVKRPSLSDMATCRLCERDMMLRVLQKHLGHHQEQLALFALPLSLDDAEDDPDEDVQDSQTHRHTEEELMGEASNASNESESEDFPDLGEEPIQVAGKDKERFCICNDVESGTMVFCDNDCEKKWFHLPCLGLTWDDISSLDKWYCPDCRKLKGTDASRNKTVGMGNINTDEHPREATAPSHEYAKYRQQTGLPSVSEKVAQRCLGDDVPQSPKLDNFRAKLEISKHGGEAERLGEIAEKLSVLDQFDDESERQYDYRRRPALHGGGPRVNSDILWDSDENKENPWLRVPATLEDLEEALDPAVEAAPHQHELKMQQESDIDTDSSHGLAGKPSEEVALDHERIRTVREYAELDRTKESASETVDEANKTEEDMRKRLAEFGFEEAQVDAMMESESNDKGKFANIDPDMKRHHTVLKARVDVETLNYYDISYKDDGDIYFLQFERDVARRELDVLYEHTRRLREIGLQRVRDQDESQFTPVIAAASPQEGKDSSRKGLDKKFECPHEGCERRYSRAEHLTPHPLNHDPKQIYICDFPDCNRSFIGQDLYARHKLLHKNASPPLQPAPPDNAKENAMLEKPNDLYGKEEEERRKEQDARWDAGLAKFDRLDNLLFQNLEVQIDKDEAKKQAAEDAARVAANAKKKGDEDKLASLEKLISAQKDERLQRETAADAADIEAEKVVEEKRGYID</sequence>
<dbReference type="EMBL" id="JAPHNI010000031">
    <property type="protein sequence ID" value="KAJ8118054.1"/>
    <property type="molecule type" value="Genomic_DNA"/>
</dbReference>
<reference evidence="1" key="1">
    <citation type="submission" date="2022-11" db="EMBL/GenBank/DDBJ databases">
        <title>Genome Sequence of Boeremia exigua.</title>
        <authorList>
            <person name="Buettner E."/>
        </authorList>
    </citation>
    <scope>NUCLEOTIDE SEQUENCE</scope>
    <source>
        <strain evidence="1">CU02</strain>
    </source>
</reference>
<evidence type="ECO:0000313" key="2">
    <source>
        <dbReference type="Proteomes" id="UP001153331"/>
    </source>
</evidence>
<evidence type="ECO:0000313" key="1">
    <source>
        <dbReference type="EMBL" id="KAJ8118054.1"/>
    </source>
</evidence>
<protein>
    <submittedName>
        <fullName evidence="1">Uncharacterized protein</fullName>
    </submittedName>
</protein>
<name>A0ACC2IS74_9PLEO</name>